<gene>
    <name evidence="2" type="primary">ORF76948</name>
</gene>
<feature type="region of interest" description="Disordered" evidence="1">
    <location>
        <begin position="340"/>
        <end position="363"/>
    </location>
</feature>
<dbReference type="AlphaFoldDB" id="A0A0B6ZRB6"/>
<dbReference type="Gene3D" id="3.40.50.1820">
    <property type="entry name" value="alpha/beta hydrolase"/>
    <property type="match status" value="1"/>
</dbReference>
<dbReference type="PANTHER" id="PTHR13617">
    <property type="entry name" value="PROTEIN ABHD18"/>
    <property type="match status" value="1"/>
</dbReference>
<organism evidence="2">
    <name type="scientific">Arion vulgaris</name>
    <dbReference type="NCBI Taxonomy" id="1028688"/>
    <lineage>
        <taxon>Eukaryota</taxon>
        <taxon>Metazoa</taxon>
        <taxon>Spiralia</taxon>
        <taxon>Lophotrochozoa</taxon>
        <taxon>Mollusca</taxon>
        <taxon>Gastropoda</taxon>
        <taxon>Heterobranchia</taxon>
        <taxon>Euthyneura</taxon>
        <taxon>Panpulmonata</taxon>
        <taxon>Eupulmonata</taxon>
        <taxon>Stylommatophora</taxon>
        <taxon>Helicina</taxon>
        <taxon>Arionoidea</taxon>
        <taxon>Arionidae</taxon>
        <taxon>Arion</taxon>
    </lineage>
</organism>
<proteinExistence type="predicted"/>
<sequence length="650" mass="71958">MTVSRLDQLYRRLLLTKFFTRGWGKPDNLKRLLEFRKILSNRDTCQHLVPADYPITIDKEYRDGECVILEGHFTSPFIHQLPGIMPKEVETACFQMILPLQWQHSTLKPVCIHLAGTGDHYFWRRRLFTARPLLKEAGIASILLENPYYGTRKPKQQLRSSLHNVSDLFVMGGALVLESLALLHWCEREGWGPLGLSGVSMGGHMASLAATNWTKPISLVPCLSWSTASCVFTQGVMSGAIPWKTLEEQFFENNVYLDEIRKLIISPENKYPAYSMGQQFVKDYTILQVDSSVHLQQKDQQAQILTSSGMSTLAAAASLGTQTQQSLTRRGAVDVSSPFMKLSNSYDKNKPNSKSGNNSEYCEPQPVVGINSLTCEDYLDKVDELKSFSTNPLDTSQITEPATGLISAVSSENLTPEFNSFSSSSSPQVSSQPQHHSATSPMQQQSATSALHSLSSLSSSVELSASLIDNCQSNQTGPLESDAAYHKIGHAAVKPPQKTGIASLVASSNLTLKDIISKSRLMSSRQSSSLLPNNKEHVKDLQREALDFMTGVMDECTHLGNFSVPVDPELVIIVSARQDAYVPKDGVIGLDQLWPGCEVRYVDQGHVGAVLFNQNVFRKAVIDAFERQIKKYYQSPSSPGMEHSAKSFRS</sequence>
<evidence type="ECO:0000313" key="2">
    <source>
        <dbReference type="EMBL" id="CEK71108.1"/>
    </source>
</evidence>
<dbReference type="PANTHER" id="PTHR13617:SF14">
    <property type="entry name" value="PROTEIN ABHD18"/>
    <property type="match status" value="1"/>
</dbReference>
<dbReference type="InterPro" id="IPR019149">
    <property type="entry name" value="ABHD18"/>
</dbReference>
<dbReference type="InterPro" id="IPR029058">
    <property type="entry name" value="AB_hydrolase_fold"/>
</dbReference>
<dbReference type="EMBL" id="HACG01024243">
    <property type="protein sequence ID" value="CEK71108.1"/>
    <property type="molecule type" value="Transcribed_RNA"/>
</dbReference>
<protein>
    <submittedName>
        <fullName evidence="2">Uncharacterized protein</fullName>
    </submittedName>
</protein>
<evidence type="ECO:0000256" key="1">
    <source>
        <dbReference type="SAM" id="MobiDB-lite"/>
    </source>
</evidence>
<feature type="region of interest" description="Disordered" evidence="1">
    <location>
        <begin position="417"/>
        <end position="451"/>
    </location>
</feature>
<name>A0A0B6ZRB6_9EUPU</name>
<feature type="compositionally biased region" description="Low complexity" evidence="1">
    <location>
        <begin position="420"/>
        <end position="437"/>
    </location>
</feature>
<dbReference type="Pfam" id="PF09752">
    <property type="entry name" value="ABHD18"/>
    <property type="match status" value="1"/>
</dbReference>
<accession>A0A0B6ZRB6</accession>
<reference evidence="2" key="1">
    <citation type="submission" date="2014-12" db="EMBL/GenBank/DDBJ databases">
        <title>Insight into the proteome of Arion vulgaris.</title>
        <authorList>
            <person name="Aradska J."/>
            <person name="Bulat T."/>
            <person name="Smidak R."/>
            <person name="Sarate P."/>
            <person name="Gangsoo J."/>
            <person name="Sialana F."/>
            <person name="Bilban M."/>
            <person name="Lubec G."/>
        </authorList>
    </citation>
    <scope>NUCLEOTIDE SEQUENCE</scope>
    <source>
        <tissue evidence="2">Skin</tissue>
    </source>
</reference>
<dbReference type="SUPFAM" id="SSF53474">
    <property type="entry name" value="alpha/beta-Hydrolases"/>
    <property type="match status" value="1"/>
</dbReference>